<dbReference type="PANTHER" id="PTHR43133">
    <property type="entry name" value="RNA POLYMERASE ECF-TYPE SIGMA FACTO"/>
    <property type="match status" value="1"/>
</dbReference>
<keyword evidence="2" id="KW-0805">Transcription regulation</keyword>
<dbReference type="SUPFAM" id="SSF88946">
    <property type="entry name" value="Sigma2 domain of RNA polymerase sigma factors"/>
    <property type="match status" value="1"/>
</dbReference>
<proteinExistence type="inferred from homology"/>
<feature type="domain" description="RNA polymerase sigma-70 region 2" evidence="5">
    <location>
        <begin position="27"/>
        <end position="93"/>
    </location>
</feature>
<evidence type="ECO:0000259" key="6">
    <source>
        <dbReference type="Pfam" id="PF08281"/>
    </source>
</evidence>
<name>A0A4Q7N0J0_9BACT</name>
<evidence type="ECO:0000259" key="5">
    <source>
        <dbReference type="Pfam" id="PF04542"/>
    </source>
</evidence>
<feature type="domain" description="RNA polymerase sigma factor 70 region 4 type 2" evidence="6">
    <location>
        <begin position="124"/>
        <end position="175"/>
    </location>
</feature>
<dbReference type="Proteomes" id="UP000293874">
    <property type="component" value="Unassembled WGS sequence"/>
</dbReference>
<dbReference type="GO" id="GO:0016987">
    <property type="term" value="F:sigma factor activity"/>
    <property type="evidence" value="ECO:0007669"/>
    <property type="project" value="UniProtKB-KW"/>
</dbReference>
<dbReference type="InterPro" id="IPR013249">
    <property type="entry name" value="RNA_pol_sigma70_r4_t2"/>
</dbReference>
<dbReference type="InterPro" id="IPR036388">
    <property type="entry name" value="WH-like_DNA-bd_sf"/>
</dbReference>
<comment type="caution">
    <text evidence="7">The sequence shown here is derived from an EMBL/GenBank/DDBJ whole genome shotgun (WGS) entry which is preliminary data.</text>
</comment>
<dbReference type="Gene3D" id="1.10.10.10">
    <property type="entry name" value="Winged helix-like DNA-binding domain superfamily/Winged helix DNA-binding domain"/>
    <property type="match status" value="1"/>
</dbReference>
<keyword evidence="4" id="KW-0804">Transcription</keyword>
<dbReference type="NCBIfam" id="TIGR02985">
    <property type="entry name" value="Sig70_bacteroi1"/>
    <property type="match status" value="1"/>
</dbReference>
<sequence length="198" mass="23155">MSPNQIHNEQELLLRIAEGDEKAFRVLFDQYWEPLYAATLTLVKAKEPARDLLQEVFLKIWNLRTQLPEKENVRNFIYIVARNHIYNELRKKSHEEAFTESIIRHFAEKSDSALEQLIHKEARQVLNEAVSQLPEQQRLVYQLAREQGLSQQEIASRLQISLSTVKTHMSRALTAIRDYILQQAHVAILLQILVGELF</sequence>
<dbReference type="InterPro" id="IPR039425">
    <property type="entry name" value="RNA_pol_sigma-70-like"/>
</dbReference>
<dbReference type="GO" id="GO:0006352">
    <property type="term" value="P:DNA-templated transcription initiation"/>
    <property type="evidence" value="ECO:0007669"/>
    <property type="project" value="InterPro"/>
</dbReference>
<evidence type="ECO:0000256" key="3">
    <source>
        <dbReference type="ARBA" id="ARBA00023082"/>
    </source>
</evidence>
<evidence type="ECO:0000313" key="7">
    <source>
        <dbReference type="EMBL" id="RZS74672.1"/>
    </source>
</evidence>
<organism evidence="7 8">
    <name type="scientific">Pseudobacter ginsenosidimutans</name>
    <dbReference type="NCBI Taxonomy" id="661488"/>
    <lineage>
        <taxon>Bacteria</taxon>
        <taxon>Pseudomonadati</taxon>
        <taxon>Bacteroidota</taxon>
        <taxon>Chitinophagia</taxon>
        <taxon>Chitinophagales</taxon>
        <taxon>Chitinophagaceae</taxon>
        <taxon>Pseudobacter</taxon>
    </lineage>
</organism>
<accession>A0A4Q7N0J0</accession>
<evidence type="ECO:0000256" key="2">
    <source>
        <dbReference type="ARBA" id="ARBA00023015"/>
    </source>
</evidence>
<dbReference type="CDD" id="cd06171">
    <property type="entry name" value="Sigma70_r4"/>
    <property type="match status" value="1"/>
</dbReference>
<comment type="similarity">
    <text evidence="1">Belongs to the sigma-70 factor family. ECF subfamily.</text>
</comment>
<dbReference type="Pfam" id="PF04542">
    <property type="entry name" value="Sigma70_r2"/>
    <property type="match status" value="1"/>
</dbReference>
<reference evidence="7 8" key="1">
    <citation type="submission" date="2019-02" db="EMBL/GenBank/DDBJ databases">
        <title>Genomic Encyclopedia of Type Strains, Phase IV (KMG-IV): sequencing the most valuable type-strain genomes for metagenomic binning, comparative biology and taxonomic classification.</title>
        <authorList>
            <person name="Goeker M."/>
        </authorList>
    </citation>
    <scope>NUCLEOTIDE SEQUENCE [LARGE SCALE GENOMIC DNA]</scope>
    <source>
        <strain evidence="7 8">DSM 18116</strain>
    </source>
</reference>
<dbReference type="InterPro" id="IPR007627">
    <property type="entry name" value="RNA_pol_sigma70_r2"/>
</dbReference>
<evidence type="ECO:0000256" key="4">
    <source>
        <dbReference type="ARBA" id="ARBA00023163"/>
    </source>
</evidence>
<dbReference type="InterPro" id="IPR013325">
    <property type="entry name" value="RNA_pol_sigma_r2"/>
</dbReference>
<keyword evidence="3" id="KW-0731">Sigma factor</keyword>
<evidence type="ECO:0000256" key="1">
    <source>
        <dbReference type="ARBA" id="ARBA00010641"/>
    </source>
</evidence>
<dbReference type="Gene3D" id="1.10.1740.10">
    <property type="match status" value="1"/>
</dbReference>
<dbReference type="GO" id="GO:0003677">
    <property type="term" value="F:DNA binding"/>
    <property type="evidence" value="ECO:0007669"/>
    <property type="project" value="InterPro"/>
</dbReference>
<dbReference type="InterPro" id="IPR013324">
    <property type="entry name" value="RNA_pol_sigma_r3/r4-like"/>
</dbReference>
<keyword evidence="8" id="KW-1185">Reference proteome</keyword>
<dbReference type="NCBIfam" id="TIGR02937">
    <property type="entry name" value="sigma70-ECF"/>
    <property type="match status" value="1"/>
</dbReference>
<dbReference type="OrthoDB" id="799938at2"/>
<dbReference type="RefSeq" id="WP_130539123.1">
    <property type="nucleotide sequence ID" value="NZ_CP042431.1"/>
</dbReference>
<protein>
    <submittedName>
        <fullName evidence="7">RNA polymerase sigma-70 factor (ECF subfamily)</fullName>
    </submittedName>
</protein>
<gene>
    <name evidence="7" type="ORF">EV199_0522</name>
</gene>
<evidence type="ECO:0000313" key="8">
    <source>
        <dbReference type="Proteomes" id="UP000293874"/>
    </source>
</evidence>
<dbReference type="SUPFAM" id="SSF88659">
    <property type="entry name" value="Sigma3 and sigma4 domains of RNA polymerase sigma factors"/>
    <property type="match status" value="1"/>
</dbReference>
<dbReference type="PANTHER" id="PTHR43133:SF46">
    <property type="entry name" value="RNA POLYMERASE SIGMA-70 FACTOR ECF SUBFAMILY"/>
    <property type="match status" value="1"/>
</dbReference>
<dbReference type="InterPro" id="IPR014284">
    <property type="entry name" value="RNA_pol_sigma-70_dom"/>
</dbReference>
<dbReference type="AlphaFoldDB" id="A0A4Q7N0J0"/>
<dbReference type="InterPro" id="IPR014327">
    <property type="entry name" value="RNA_pol_sigma70_bacteroid"/>
</dbReference>
<dbReference type="EMBL" id="SGXA01000001">
    <property type="protein sequence ID" value="RZS74672.1"/>
    <property type="molecule type" value="Genomic_DNA"/>
</dbReference>
<dbReference type="Pfam" id="PF08281">
    <property type="entry name" value="Sigma70_r4_2"/>
    <property type="match status" value="1"/>
</dbReference>